<feature type="domain" description="N-acetyltransferase" evidence="4">
    <location>
        <begin position="14"/>
        <end position="180"/>
    </location>
</feature>
<dbReference type="RefSeq" id="WP_046277340.1">
    <property type="nucleotide sequence ID" value="NZ_LATL02000049.1"/>
</dbReference>
<keyword evidence="2" id="KW-0012">Acyltransferase</keyword>
<dbReference type="EMBL" id="LATL02000049">
    <property type="protein sequence ID" value="KKD39209.1"/>
    <property type="molecule type" value="Genomic_DNA"/>
</dbReference>
<dbReference type="PANTHER" id="PTHR43792:SF8">
    <property type="entry name" value="[RIBOSOMAL PROTEIN US5]-ALANINE N-ACETYLTRANSFERASE"/>
    <property type="match status" value="1"/>
</dbReference>
<comment type="similarity">
    <text evidence="3">Belongs to the acetyltransferase family. RimJ subfamily.</text>
</comment>
<organism evidence="5 6">
    <name type="scientific">Limnoraphis robusta CS-951</name>
    <dbReference type="NCBI Taxonomy" id="1637645"/>
    <lineage>
        <taxon>Bacteria</taxon>
        <taxon>Bacillati</taxon>
        <taxon>Cyanobacteriota</taxon>
        <taxon>Cyanophyceae</taxon>
        <taxon>Oscillatoriophycideae</taxon>
        <taxon>Oscillatoriales</taxon>
        <taxon>Sirenicapillariaceae</taxon>
        <taxon>Limnoraphis</taxon>
    </lineage>
</organism>
<name>A0A0F5YJW7_9CYAN</name>
<evidence type="ECO:0000259" key="4">
    <source>
        <dbReference type="PROSITE" id="PS51186"/>
    </source>
</evidence>
<dbReference type="GO" id="GO:0008999">
    <property type="term" value="F:protein-N-terminal-alanine acetyltransferase activity"/>
    <property type="evidence" value="ECO:0007669"/>
    <property type="project" value="TreeGrafter"/>
</dbReference>
<dbReference type="SUPFAM" id="SSF55729">
    <property type="entry name" value="Acyl-CoA N-acyltransferases (Nat)"/>
    <property type="match status" value="1"/>
</dbReference>
<protein>
    <submittedName>
        <fullName evidence="5">Alanine acetyltransferase</fullName>
    </submittedName>
</protein>
<dbReference type="InterPro" id="IPR051531">
    <property type="entry name" value="N-acetyltransferase"/>
</dbReference>
<evidence type="ECO:0000256" key="1">
    <source>
        <dbReference type="ARBA" id="ARBA00022679"/>
    </source>
</evidence>
<proteinExistence type="inferred from homology"/>
<dbReference type="PANTHER" id="PTHR43792">
    <property type="entry name" value="GNAT FAMILY, PUTATIVE (AFU_ORTHOLOGUE AFUA_3G00765)-RELATED-RELATED"/>
    <property type="match status" value="1"/>
</dbReference>
<dbReference type="GO" id="GO:0005737">
    <property type="term" value="C:cytoplasm"/>
    <property type="evidence" value="ECO:0007669"/>
    <property type="project" value="TreeGrafter"/>
</dbReference>
<dbReference type="Proteomes" id="UP000033607">
    <property type="component" value="Unassembled WGS sequence"/>
</dbReference>
<sequence>MDELTPPQLETPRLILRLATKEDVPEILRYYTENQQHLTPFEPLKTPEFYTEQYWFCEVSQRLMEFKGDRSCKLFLFNRENPSEIIGSANFANFIRGMSHSCSLGYSLAASQQGKGYMSEALKVAINYVFNTLNLRRITAAYIPHNQRSGKLLKRLDFRVEGFCQDYVMINGEWEDHILTSLINYNWQFEK</sequence>
<dbReference type="Gene3D" id="3.40.630.30">
    <property type="match status" value="1"/>
</dbReference>
<gene>
    <name evidence="5" type="ORF">WN50_04640</name>
</gene>
<dbReference type="PROSITE" id="PS51186">
    <property type="entry name" value="GNAT"/>
    <property type="match status" value="1"/>
</dbReference>
<evidence type="ECO:0000256" key="2">
    <source>
        <dbReference type="ARBA" id="ARBA00023315"/>
    </source>
</evidence>
<comment type="caution">
    <text evidence="5">The sequence shown here is derived from an EMBL/GenBank/DDBJ whole genome shotgun (WGS) entry which is preliminary data.</text>
</comment>
<evidence type="ECO:0000256" key="3">
    <source>
        <dbReference type="ARBA" id="ARBA00038502"/>
    </source>
</evidence>
<dbReference type="InterPro" id="IPR000182">
    <property type="entry name" value="GNAT_dom"/>
</dbReference>
<evidence type="ECO:0000313" key="6">
    <source>
        <dbReference type="Proteomes" id="UP000033607"/>
    </source>
</evidence>
<dbReference type="Pfam" id="PF13302">
    <property type="entry name" value="Acetyltransf_3"/>
    <property type="match status" value="1"/>
</dbReference>
<evidence type="ECO:0000313" key="5">
    <source>
        <dbReference type="EMBL" id="KKD39209.1"/>
    </source>
</evidence>
<dbReference type="AlphaFoldDB" id="A0A0F5YJW7"/>
<dbReference type="OrthoDB" id="9795206at2"/>
<dbReference type="InterPro" id="IPR016181">
    <property type="entry name" value="Acyl_CoA_acyltransferase"/>
</dbReference>
<keyword evidence="1 5" id="KW-0808">Transferase</keyword>
<accession>A0A0F5YJW7</accession>
<reference evidence="5 6" key="1">
    <citation type="submission" date="2015-06" db="EMBL/GenBank/DDBJ databases">
        <title>Draft genome assembly of filamentous brackish cyanobacterium Limnoraphis robusta strain CS-951.</title>
        <authorList>
            <person name="Willis A."/>
            <person name="Parks M."/>
            <person name="Burford M.A."/>
        </authorList>
    </citation>
    <scope>NUCLEOTIDE SEQUENCE [LARGE SCALE GENOMIC DNA]</scope>
    <source>
        <strain evidence="5 6">CS-951</strain>
    </source>
</reference>